<organism evidence="1 2">
    <name type="scientific">Funneliformis caledonium</name>
    <dbReference type="NCBI Taxonomy" id="1117310"/>
    <lineage>
        <taxon>Eukaryota</taxon>
        <taxon>Fungi</taxon>
        <taxon>Fungi incertae sedis</taxon>
        <taxon>Mucoromycota</taxon>
        <taxon>Glomeromycotina</taxon>
        <taxon>Glomeromycetes</taxon>
        <taxon>Glomerales</taxon>
        <taxon>Glomeraceae</taxon>
        <taxon>Funneliformis</taxon>
    </lineage>
</organism>
<protein>
    <submittedName>
        <fullName evidence="1">395_t:CDS:1</fullName>
    </submittedName>
</protein>
<evidence type="ECO:0000313" key="1">
    <source>
        <dbReference type="EMBL" id="CAG8533738.1"/>
    </source>
</evidence>
<reference evidence="1" key="1">
    <citation type="submission" date="2021-06" db="EMBL/GenBank/DDBJ databases">
        <authorList>
            <person name="Kallberg Y."/>
            <person name="Tangrot J."/>
            <person name="Rosling A."/>
        </authorList>
    </citation>
    <scope>NUCLEOTIDE SEQUENCE</scope>
    <source>
        <strain evidence="1">UK204</strain>
    </source>
</reference>
<keyword evidence="2" id="KW-1185">Reference proteome</keyword>
<dbReference type="AlphaFoldDB" id="A0A9N9FG74"/>
<dbReference type="EMBL" id="CAJVPQ010001130">
    <property type="protein sequence ID" value="CAG8533738.1"/>
    <property type="molecule type" value="Genomic_DNA"/>
</dbReference>
<name>A0A9N9FG74_9GLOM</name>
<comment type="caution">
    <text evidence="1">The sequence shown here is derived from an EMBL/GenBank/DDBJ whole genome shotgun (WGS) entry which is preliminary data.</text>
</comment>
<proteinExistence type="predicted"/>
<dbReference type="Proteomes" id="UP000789570">
    <property type="component" value="Unassembled WGS sequence"/>
</dbReference>
<dbReference type="OrthoDB" id="2384769at2759"/>
<sequence>MIIPIISQNVSRKTSSPTCYVKINNPRPGDRFSPGDEINVKWDLIGLECRNSTDDLVSLYQINAILFVNLTRKDEWKWDYHLNLYQETNTNITSFTYPIQMILSPNIRHSSLFFLDIELTFTKNPPGLIFDVMGPFTILPIPETQLSNETDNGQNAQEVFSNFKGNLSMASKSIRIGWIFNVIFVIFTLMNV</sequence>
<accession>A0A9N9FG74</accession>
<gene>
    <name evidence="1" type="ORF">FCALED_LOCUS5300</name>
</gene>
<evidence type="ECO:0000313" key="2">
    <source>
        <dbReference type="Proteomes" id="UP000789570"/>
    </source>
</evidence>